<evidence type="ECO:0000256" key="5">
    <source>
        <dbReference type="PIRSR" id="PIRSR633697-1"/>
    </source>
</evidence>
<keyword evidence="3" id="KW-0540">Nuclease</keyword>
<dbReference type="GO" id="GO:0006401">
    <property type="term" value="P:RNA catabolic process"/>
    <property type="evidence" value="ECO:0007669"/>
    <property type="project" value="TreeGrafter"/>
</dbReference>
<gene>
    <name evidence="8" type="ORF">PV08_06230</name>
</gene>
<proteinExistence type="inferred from homology"/>
<organism evidence="8 9">
    <name type="scientific">Exophiala spinifera</name>
    <dbReference type="NCBI Taxonomy" id="91928"/>
    <lineage>
        <taxon>Eukaryota</taxon>
        <taxon>Fungi</taxon>
        <taxon>Dikarya</taxon>
        <taxon>Ascomycota</taxon>
        <taxon>Pezizomycotina</taxon>
        <taxon>Eurotiomycetes</taxon>
        <taxon>Chaetothyriomycetidae</taxon>
        <taxon>Chaetothyriales</taxon>
        <taxon>Herpotrichiellaceae</taxon>
        <taxon>Exophiala</taxon>
    </lineage>
</organism>
<dbReference type="VEuPathDB" id="FungiDB:PV08_06230"/>
<evidence type="ECO:0000256" key="7">
    <source>
        <dbReference type="SAM" id="SignalP"/>
    </source>
</evidence>
<reference evidence="8 9" key="1">
    <citation type="submission" date="2015-01" db="EMBL/GenBank/DDBJ databases">
        <title>The Genome Sequence of Exophiala spinifera CBS89968.</title>
        <authorList>
            <consortium name="The Broad Institute Genomics Platform"/>
            <person name="Cuomo C."/>
            <person name="de Hoog S."/>
            <person name="Gorbushina A."/>
            <person name="Stielow B."/>
            <person name="Teixiera M."/>
            <person name="Abouelleil A."/>
            <person name="Chapman S.B."/>
            <person name="Priest M."/>
            <person name="Young S.K."/>
            <person name="Wortman J."/>
            <person name="Nusbaum C."/>
            <person name="Birren B."/>
        </authorList>
    </citation>
    <scope>NUCLEOTIDE SEQUENCE [LARGE SCALE GENOMIC DNA]</scope>
    <source>
        <strain evidence="8 9">CBS 89968</strain>
    </source>
</reference>
<feature type="active site" evidence="5">
    <location>
        <position position="169"/>
    </location>
</feature>
<feature type="chain" id="PRO_5002250228" description="ribonuclease T2" evidence="7">
    <location>
        <begin position="20"/>
        <end position="323"/>
    </location>
</feature>
<dbReference type="HOGENOM" id="CLU_037966_2_0_1"/>
<evidence type="ECO:0000256" key="4">
    <source>
        <dbReference type="ARBA" id="ARBA00023157"/>
    </source>
</evidence>
<dbReference type="OrthoDB" id="435754at2759"/>
<dbReference type="InterPro" id="IPR036430">
    <property type="entry name" value="RNase_T2-like_sf"/>
</dbReference>
<evidence type="ECO:0000256" key="3">
    <source>
        <dbReference type="ARBA" id="ARBA00022759"/>
    </source>
</evidence>
<dbReference type="Proteomes" id="UP000053328">
    <property type="component" value="Unassembled WGS sequence"/>
</dbReference>
<keyword evidence="3" id="KW-0378">Hydrolase</keyword>
<evidence type="ECO:0000313" key="9">
    <source>
        <dbReference type="Proteomes" id="UP000053328"/>
    </source>
</evidence>
<sequence length="323" mass="35636">MAFKHAALAAALLTSVTQASLYNESKLNHTCVLEPSILSCSAAANPLTVDSCCTETYGGLLLSTQFWSTFTGLEAKGQLLPKNTWTLHGLWPDFCNGSYTQYCDLSRQYDPTPSPNTTNGLRNGTAVPAYKGPSIDTFLAPFGKDDLLAWMNTYWINQGAPNSDFWAHEFSKHATCYSTFDVPCYGPEYRQHEEVVDFFETAIKFYRRLPTYDWLASAKITPSNSTQYTLADIQSQLAKKYGATPYIGCSGPRYNTTAAGKNGTDSGRTVVSEVWYYSHVVGRPQDGNSIPVNATTPNSSCAKAKDALWYYEMTPGSVRPEPK</sequence>
<dbReference type="InterPro" id="IPR001568">
    <property type="entry name" value="RNase_T2-like"/>
</dbReference>
<accession>A0A0D2BY02</accession>
<dbReference type="InterPro" id="IPR018188">
    <property type="entry name" value="RNase_T2_His_AS_1"/>
</dbReference>
<keyword evidence="7" id="KW-0732">Signal</keyword>
<dbReference type="PANTHER" id="PTHR11240">
    <property type="entry name" value="RIBONUCLEASE T2"/>
    <property type="match status" value="1"/>
</dbReference>
<dbReference type="GeneID" id="27333313"/>
<dbReference type="EC" id="4.6.1.19" evidence="2"/>
<dbReference type="SUPFAM" id="SSF55895">
    <property type="entry name" value="Ribonuclease Rh-like"/>
    <property type="match status" value="1"/>
</dbReference>
<protein>
    <recommendedName>
        <fullName evidence="2">ribonuclease T2</fullName>
        <ecNumber evidence="2">4.6.1.19</ecNumber>
    </recommendedName>
</protein>
<dbReference type="Pfam" id="PF00445">
    <property type="entry name" value="Ribonuclease_T2"/>
    <property type="match status" value="1"/>
</dbReference>
<evidence type="ECO:0000256" key="1">
    <source>
        <dbReference type="ARBA" id="ARBA00007469"/>
    </source>
</evidence>
<dbReference type="InterPro" id="IPR033130">
    <property type="entry name" value="RNase_T2_His_AS_2"/>
</dbReference>
<evidence type="ECO:0000256" key="2">
    <source>
        <dbReference type="ARBA" id="ARBA00012571"/>
    </source>
</evidence>
<name>A0A0D2BY02_9EURO</name>
<dbReference type="GO" id="GO:0005576">
    <property type="term" value="C:extracellular region"/>
    <property type="evidence" value="ECO:0007669"/>
    <property type="project" value="TreeGrafter"/>
</dbReference>
<dbReference type="GO" id="GO:0003723">
    <property type="term" value="F:RNA binding"/>
    <property type="evidence" value="ECO:0007669"/>
    <property type="project" value="InterPro"/>
</dbReference>
<evidence type="ECO:0000313" key="8">
    <source>
        <dbReference type="EMBL" id="KIW16179.1"/>
    </source>
</evidence>
<evidence type="ECO:0000256" key="6">
    <source>
        <dbReference type="RuleBase" id="RU004328"/>
    </source>
</evidence>
<dbReference type="InterPro" id="IPR033697">
    <property type="entry name" value="Ribonuclease_T2_eukaryotic"/>
</dbReference>
<dbReference type="STRING" id="91928.A0A0D2BY02"/>
<keyword evidence="4" id="KW-1015">Disulfide bond</keyword>
<dbReference type="PROSITE" id="PS00530">
    <property type="entry name" value="RNASE_T2_1"/>
    <property type="match status" value="1"/>
</dbReference>
<feature type="active site" evidence="5">
    <location>
        <position position="88"/>
    </location>
</feature>
<dbReference type="PROSITE" id="PS00531">
    <property type="entry name" value="RNASE_T2_2"/>
    <property type="match status" value="1"/>
</dbReference>
<comment type="similarity">
    <text evidence="1 6">Belongs to the RNase T2 family.</text>
</comment>
<feature type="active site" evidence="5">
    <location>
        <position position="173"/>
    </location>
</feature>
<dbReference type="CDD" id="cd01061">
    <property type="entry name" value="RNase_T2_euk"/>
    <property type="match status" value="1"/>
</dbReference>
<dbReference type="GO" id="GO:0033897">
    <property type="term" value="F:ribonuclease T2 activity"/>
    <property type="evidence" value="ECO:0007669"/>
    <property type="project" value="UniProtKB-EC"/>
</dbReference>
<dbReference type="PANTHER" id="PTHR11240:SF17">
    <property type="entry name" value="RIBONUCLEASE T2"/>
    <property type="match status" value="1"/>
</dbReference>
<dbReference type="AlphaFoldDB" id="A0A0D2BY02"/>
<dbReference type="RefSeq" id="XP_016236395.1">
    <property type="nucleotide sequence ID" value="XM_016380568.1"/>
</dbReference>
<keyword evidence="9" id="KW-1185">Reference proteome</keyword>
<dbReference type="EMBL" id="KN847495">
    <property type="protein sequence ID" value="KIW16179.1"/>
    <property type="molecule type" value="Genomic_DNA"/>
</dbReference>
<feature type="signal peptide" evidence="7">
    <location>
        <begin position="1"/>
        <end position="19"/>
    </location>
</feature>
<dbReference type="Gene3D" id="3.90.730.10">
    <property type="entry name" value="Ribonuclease T2-like"/>
    <property type="match status" value="1"/>
</dbReference>
<keyword evidence="3" id="KW-0255">Endonuclease</keyword>